<evidence type="ECO:0000313" key="1">
    <source>
        <dbReference type="EMBL" id="AIA95533.1"/>
    </source>
</evidence>
<accession>A0A060CFU7</accession>
<dbReference type="EMBL" id="KF128170">
    <property type="protein sequence ID" value="AIA95533.1"/>
    <property type="molecule type" value="Genomic_DNA"/>
</dbReference>
<sequence>MDRGLDTTDTEQMFGVIRSASDERGAYTPKPSYAAIATFSRAIDELPGQGVEVIDSSVYRAVFGDEQSQVNVLWSTTDEVVTATVSGPVDVSDEMGVTRTLTPDTEGKITLAVSSSPQYHLWRRQRSGSRRGVHLHRR</sequence>
<protein>
    <submittedName>
        <fullName evidence="1">CAZy families CBM9|GH39 protein</fullName>
    </submittedName>
</protein>
<name>A0A060CFU7_9MICO</name>
<proteinExistence type="predicted"/>
<reference evidence="1" key="1">
    <citation type="journal article" date="2013" name="Environ. Microbiol.">
        <title>Seasonally variable intestinal metagenomes of the red palm weevil (Rhynchophorus ferrugineus).</title>
        <authorList>
            <person name="Jia S."/>
            <person name="Zhang X."/>
            <person name="Zhang G."/>
            <person name="Yin A."/>
            <person name="Zhang S."/>
            <person name="Li F."/>
            <person name="Wang L."/>
            <person name="Zhao D."/>
            <person name="Yun Q."/>
            <person name="Tala"/>
            <person name="Wang J."/>
            <person name="Sun G."/>
            <person name="Baabdullah M."/>
            <person name="Yu X."/>
            <person name="Hu S."/>
            <person name="Al-Mssallem I.S."/>
            <person name="Yu J."/>
        </authorList>
    </citation>
    <scope>NUCLEOTIDE SEQUENCE</scope>
</reference>
<organism evidence="1">
    <name type="scientific">uncultured Beutenbergia sp</name>
    <dbReference type="NCBI Taxonomy" id="1434397"/>
    <lineage>
        <taxon>Bacteria</taxon>
        <taxon>Bacillati</taxon>
        <taxon>Actinomycetota</taxon>
        <taxon>Actinomycetes</taxon>
        <taxon>Micrococcales</taxon>
        <taxon>Beutenbergiaceae</taxon>
        <taxon>Beutenbergia</taxon>
        <taxon>environmental samples</taxon>
    </lineage>
</organism>
<dbReference type="AlphaFoldDB" id="A0A060CFU7"/>
<feature type="non-terminal residue" evidence="1">
    <location>
        <position position="138"/>
    </location>
</feature>